<dbReference type="AlphaFoldDB" id="A0A4Y2B3U8"/>
<evidence type="ECO:0008006" key="3">
    <source>
        <dbReference type="Google" id="ProtNLM"/>
    </source>
</evidence>
<evidence type="ECO:0000313" key="1">
    <source>
        <dbReference type="EMBL" id="GBL85724.1"/>
    </source>
</evidence>
<proteinExistence type="predicted"/>
<keyword evidence="2" id="KW-1185">Reference proteome</keyword>
<organism evidence="1 2">
    <name type="scientific">Araneus ventricosus</name>
    <name type="common">Orbweaver spider</name>
    <name type="synonym">Epeira ventricosa</name>
    <dbReference type="NCBI Taxonomy" id="182803"/>
    <lineage>
        <taxon>Eukaryota</taxon>
        <taxon>Metazoa</taxon>
        <taxon>Ecdysozoa</taxon>
        <taxon>Arthropoda</taxon>
        <taxon>Chelicerata</taxon>
        <taxon>Arachnida</taxon>
        <taxon>Araneae</taxon>
        <taxon>Araneomorphae</taxon>
        <taxon>Entelegynae</taxon>
        <taxon>Araneoidea</taxon>
        <taxon>Araneidae</taxon>
        <taxon>Araneus</taxon>
    </lineage>
</organism>
<reference evidence="1 2" key="1">
    <citation type="journal article" date="2019" name="Sci. Rep.">
        <title>Orb-weaving spider Araneus ventricosus genome elucidates the spidroin gene catalogue.</title>
        <authorList>
            <person name="Kono N."/>
            <person name="Nakamura H."/>
            <person name="Ohtoshi R."/>
            <person name="Moran D.A.P."/>
            <person name="Shinohara A."/>
            <person name="Yoshida Y."/>
            <person name="Fujiwara M."/>
            <person name="Mori M."/>
            <person name="Tomita M."/>
            <person name="Arakawa K."/>
        </authorList>
    </citation>
    <scope>NUCLEOTIDE SEQUENCE [LARGE SCALE GENOMIC DNA]</scope>
</reference>
<evidence type="ECO:0000313" key="2">
    <source>
        <dbReference type="Proteomes" id="UP000499080"/>
    </source>
</evidence>
<name>A0A4Y2B3U8_ARAVE</name>
<dbReference type="PANTHER" id="PTHR19446">
    <property type="entry name" value="REVERSE TRANSCRIPTASES"/>
    <property type="match status" value="1"/>
</dbReference>
<sequence>MTRTKSEKSFDEVCEETRKNNPLALAYKISDSNIKRPLFIETVSADSGQKSTLVETIREIMRILFPSDNTNSETLDNQTMRAILTISYRSGDEPPFSIDEVTAVVNSLKKKKAPGLDGINSEMIKCLYLKMPGLLPKSFNKCLELGVFPTAWKTVSLVLLNKPGKDKNEAKSYRPTHLLLVLSKLLDKLVTQRIEHHLHSQNILRPQPTWFLYREALRHSFL</sequence>
<comment type="caution">
    <text evidence="1">The sequence shown here is derived from an EMBL/GenBank/DDBJ whole genome shotgun (WGS) entry which is preliminary data.</text>
</comment>
<dbReference type="Proteomes" id="UP000499080">
    <property type="component" value="Unassembled WGS sequence"/>
</dbReference>
<protein>
    <recommendedName>
        <fullName evidence="3">RNA-directed DNA polymerase from mobile element jockey</fullName>
    </recommendedName>
</protein>
<dbReference type="EMBL" id="BGPR01000044">
    <property type="protein sequence ID" value="GBL85724.1"/>
    <property type="molecule type" value="Genomic_DNA"/>
</dbReference>
<dbReference type="OrthoDB" id="411871at2759"/>
<accession>A0A4Y2B3U8</accession>
<gene>
    <name evidence="1" type="ORF">AVEN_193173_1</name>
</gene>